<dbReference type="PANTHER" id="PTHR19443">
    <property type="entry name" value="HEXOKINASE"/>
    <property type="match status" value="1"/>
</dbReference>
<dbReference type="OrthoDB" id="419537at2759"/>
<sequence>MGRAQWLSVAAGCVAAVTCAVAATLVARRAAARCRWNRAVEVVRGFEEECATPTERLQRVVNSLAVEMFAGLASEGASKVRMLLTCVDELPDGWTKEFSIEETVNNAVGTLAMGHYYDEDTVAAVIIGAGTNASYIPCSAAITKSRGLLADSDLTVYSFAFIFTSF</sequence>
<proteinExistence type="inferred from homology"/>
<dbReference type="SUPFAM" id="SSF53067">
    <property type="entry name" value="Actin-like ATPase domain"/>
    <property type="match status" value="1"/>
</dbReference>
<dbReference type="Proteomes" id="UP000636709">
    <property type="component" value="Unassembled WGS sequence"/>
</dbReference>
<feature type="domain" description="Hexokinase N-terminal" evidence="2">
    <location>
        <begin position="43"/>
        <end position="94"/>
    </location>
</feature>
<protein>
    <recommendedName>
        <fullName evidence="1">Phosphotransferase</fullName>
        <ecNumber evidence="1">2.7.1.-</ecNumber>
    </recommendedName>
</protein>
<dbReference type="GO" id="GO:0004396">
    <property type="term" value="F:hexokinase activity"/>
    <property type="evidence" value="ECO:0007669"/>
    <property type="project" value="UniProtKB-UniRule"/>
</dbReference>
<dbReference type="GO" id="GO:0005829">
    <property type="term" value="C:cytosol"/>
    <property type="evidence" value="ECO:0007669"/>
    <property type="project" value="TreeGrafter"/>
</dbReference>
<dbReference type="PANTHER" id="PTHR19443:SF19">
    <property type="entry name" value="HEXOKINASE-10"/>
    <property type="match status" value="1"/>
</dbReference>
<comment type="similarity">
    <text evidence="1">Belongs to the hexokinase family.</text>
</comment>
<dbReference type="InterPro" id="IPR001312">
    <property type="entry name" value="Hexokinase"/>
</dbReference>
<accession>A0A835CAY9</accession>
<gene>
    <name evidence="3" type="ORF">HU200_024714</name>
</gene>
<keyword evidence="4" id="KW-1185">Reference proteome</keyword>
<evidence type="ECO:0000313" key="4">
    <source>
        <dbReference type="Proteomes" id="UP000636709"/>
    </source>
</evidence>
<name>A0A835CAY9_9POAL</name>
<dbReference type="EMBL" id="JACEFO010001700">
    <property type="protein sequence ID" value="KAF8719948.1"/>
    <property type="molecule type" value="Genomic_DNA"/>
</dbReference>
<keyword evidence="1" id="KW-0547">Nucleotide-binding</keyword>
<dbReference type="InterPro" id="IPR022672">
    <property type="entry name" value="Hexokinase_N"/>
</dbReference>
<dbReference type="EC" id="2.7.1.-" evidence="1"/>
<keyword evidence="1" id="KW-0418">Kinase</keyword>
<dbReference type="AlphaFoldDB" id="A0A835CAY9"/>
<dbReference type="GO" id="GO:0005739">
    <property type="term" value="C:mitochondrion"/>
    <property type="evidence" value="ECO:0007669"/>
    <property type="project" value="TreeGrafter"/>
</dbReference>
<dbReference type="Gene3D" id="3.40.367.20">
    <property type="match status" value="2"/>
</dbReference>
<comment type="caution">
    <text evidence="3">The sequence shown here is derived from an EMBL/GenBank/DDBJ whole genome shotgun (WGS) entry which is preliminary data.</text>
</comment>
<evidence type="ECO:0000259" key="2">
    <source>
        <dbReference type="Pfam" id="PF00349"/>
    </source>
</evidence>
<dbReference type="GO" id="GO:0005536">
    <property type="term" value="F:D-glucose binding"/>
    <property type="evidence" value="ECO:0007669"/>
    <property type="project" value="InterPro"/>
</dbReference>
<keyword evidence="1" id="KW-0067">ATP-binding</keyword>
<reference evidence="3" key="1">
    <citation type="submission" date="2020-07" db="EMBL/GenBank/DDBJ databases">
        <title>Genome sequence and genetic diversity analysis of an under-domesticated orphan crop, white fonio (Digitaria exilis).</title>
        <authorList>
            <person name="Bennetzen J.L."/>
            <person name="Chen S."/>
            <person name="Ma X."/>
            <person name="Wang X."/>
            <person name="Yssel A.E.J."/>
            <person name="Chaluvadi S.R."/>
            <person name="Johnson M."/>
            <person name="Gangashetty P."/>
            <person name="Hamidou F."/>
            <person name="Sanogo M.D."/>
            <person name="Zwaenepoel A."/>
            <person name="Wallace J."/>
            <person name="Van De Peer Y."/>
            <person name="Van Deynze A."/>
        </authorList>
    </citation>
    <scope>NUCLEOTIDE SEQUENCE</scope>
    <source>
        <tissue evidence="3">Leaves</tissue>
    </source>
</reference>
<dbReference type="Pfam" id="PF00349">
    <property type="entry name" value="Hexokinase_1"/>
    <property type="match status" value="1"/>
</dbReference>
<dbReference type="GO" id="GO:0001678">
    <property type="term" value="P:intracellular glucose homeostasis"/>
    <property type="evidence" value="ECO:0007669"/>
    <property type="project" value="InterPro"/>
</dbReference>
<dbReference type="GO" id="GO:0005524">
    <property type="term" value="F:ATP binding"/>
    <property type="evidence" value="ECO:0007669"/>
    <property type="project" value="UniProtKB-UniRule"/>
</dbReference>
<evidence type="ECO:0000313" key="3">
    <source>
        <dbReference type="EMBL" id="KAF8719948.1"/>
    </source>
</evidence>
<dbReference type="GO" id="GO:0006096">
    <property type="term" value="P:glycolytic process"/>
    <property type="evidence" value="ECO:0007669"/>
    <property type="project" value="UniProtKB-KW"/>
</dbReference>
<keyword evidence="1" id="KW-0808">Transferase</keyword>
<evidence type="ECO:0000256" key="1">
    <source>
        <dbReference type="RuleBase" id="RU362007"/>
    </source>
</evidence>
<dbReference type="InterPro" id="IPR043129">
    <property type="entry name" value="ATPase_NBD"/>
</dbReference>
<keyword evidence="1" id="KW-0324">Glycolysis</keyword>
<organism evidence="3 4">
    <name type="scientific">Digitaria exilis</name>
    <dbReference type="NCBI Taxonomy" id="1010633"/>
    <lineage>
        <taxon>Eukaryota</taxon>
        <taxon>Viridiplantae</taxon>
        <taxon>Streptophyta</taxon>
        <taxon>Embryophyta</taxon>
        <taxon>Tracheophyta</taxon>
        <taxon>Spermatophyta</taxon>
        <taxon>Magnoliopsida</taxon>
        <taxon>Liliopsida</taxon>
        <taxon>Poales</taxon>
        <taxon>Poaceae</taxon>
        <taxon>PACMAD clade</taxon>
        <taxon>Panicoideae</taxon>
        <taxon>Panicodae</taxon>
        <taxon>Paniceae</taxon>
        <taxon>Anthephorinae</taxon>
        <taxon>Digitaria</taxon>
    </lineage>
</organism>